<feature type="transmembrane region" description="Helical" evidence="1">
    <location>
        <begin position="12"/>
        <end position="34"/>
    </location>
</feature>
<dbReference type="PROSITE" id="PS51257">
    <property type="entry name" value="PROKAR_LIPOPROTEIN"/>
    <property type="match status" value="1"/>
</dbReference>
<dbReference type="AlphaFoldDB" id="B4FJE1"/>
<evidence type="ECO:0000256" key="1">
    <source>
        <dbReference type="SAM" id="Phobius"/>
    </source>
</evidence>
<organism evidence="2">
    <name type="scientific">Zea mays</name>
    <name type="common">Maize</name>
    <dbReference type="NCBI Taxonomy" id="4577"/>
    <lineage>
        <taxon>Eukaryota</taxon>
        <taxon>Viridiplantae</taxon>
        <taxon>Streptophyta</taxon>
        <taxon>Embryophyta</taxon>
        <taxon>Tracheophyta</taxon>
        <taxon>Spermatophyta</taxon>
        <taxon>Magnoliopsida</taxon>
        <taxon>Liliopsida</taxon>
        <taxon>Poales</taxon>
        <taxon>Poaceae</taxon>
        <taxon>PACMAD clade</taxon>
        <taxon>Panicoideae</taxon>
        <taxon>Andropogonodae</taxon>
        <taxon>Andropogoneae</taxon>
        <taxon>Tripsacinae</taxon>
        <taxon>Zea</taxon>
    </lineage>
</organism>
<keyword evidence="1" id="KW-0472">Membrane</keyword>
<proteinExistence type="evidence at transcript level"/>
<sequence length="43" mass="4778">MLLFARPVQSSLTVLHSCLAIIACQPVALIRFLLSSVDNLFIY</sequence>
<keyword evidence="1" id="KW-0812">Transmembrane</keyword>
<name>B4FJE1_MAIZE</name>
<accession>B4FJE1</accession>
<dbReference type="EMBL" id="BT037229">
    <property type="protein sequence ID" value="ACF82234.1"/>
    <property type="molecule type" value="mRNA"/>
</dbReference>
<keyword evidence="1" id="KW-1133">Transmembrane helix</keyword>
<reference evidence="2" key="1">
    <citation type="journal article" date="2009" name="PLoS Genet.">
        <title>Sequencing, mapping, and analysis of 27,455 maize full-length cDNAs.</title>
        <authorList>
            <person name="Soderlund C."/>
            <person name="Descour A."/>
            <person name="Kudrna D."/>
            <person name="Bomhoff M."/>
            <person name="Boyd L."/>
            <person name="Currie J."/>
            <person name="Angelova A."/>
            <person name="Collura K."/>
            <person name="Wissotski M."/>
            <person name="Ashley E."/>
            <person name="Morrow D."/>
            <person name="Fernandes J."/>
            <person name="Walbot V."/>
            <person name="Yu Y."/>
        </authorList>
    </citation>
    <scope>NUCLEOTIDE SEQUENCE</scope>
    <source>
        <strain evidence="2">B73</strain>
    </source>
</reference>
<evidence type="ECO:0000313" key="2">
    <source>
        <dbReference type="EMBL" id="ACF82234.1"/>
    </source>
</evidence>
<protein>
    <submittedName>
        <fullName evidence="2">Uncharacterized protein</fullName>
    </submittedName>
</protein>